<keyword evidence="1" id="KW-0812">Transmembrane</keyword>
<gene>
    <name evidence="2" type="ORF">BKA15_001911</name>
</gene>
<reference evidence="2 3" key="1">
    <citation type="submission" date="2020-07" db="EMBL/GenBank/DDBJ databases">
        <title>Sequencing the genomes of 1000 actinobacteria strains.</title>
        <authorList>
            <person name="Klenk H.-P."/>
        </authorList>
    </citation>
    <scope>NUCLEOTIDE SEQUENCE [LARGE SCALE GENOMIC DNA]</scope>
    <source>
        <strain evidence="2 3">DSM 22083</strain>
    </source>
</reference>
<evidence type="ECO:0000313" key="2">
    <source>
        <dbReference type="EMBL" id="NYE70582.1"/>
    </source>
</evidence>
<dbReference type="RefSeq" id="WP_179750168.1">
    <property type="nucleotide sequence ID" value="NZ_JACCBU010000001.1"/>
</dbReference>
<feature type="transmembrane region" description="Helical" evidence="1">
    <location>
        <begin position="84"/>
        <end position="102"/>
    </location>
</feature>
<sequence length="113" mass="12141">MKVAHRALTVVNLYLDFTPFLAGMVVALVARLADRRVRVLVLIGCLLPFVSAIGSRVFLGLDPIRGQGDDVHTLAYGLLDVGELGLHLISGALLLLALTTVLRERRQADAPDG</sequence>
<dbReference type="EMBL" id="JACCBU010000001">
    <property type="protein sequence ID" value="NYE70582.1"/>
    <property type="molecule type" value="Genomic_DNA"/>
</dbReference>
<keyword evidence="3" id="KW-1185">Reference proteome</keyword>
<feature type="transmembrane region" description="Helical" evidence="1">
    <location>
        <begin position="39"/>
        <end position="59"/>
    </location>
</feature>
<protein>
    <submittedName>
        <fullName evidence="2">Uncharacterized protein</fullName>
    </submittedName>
</protein>
<proteinExistence type="predicted"/>
<feature type="transmembrane region" description="Helical" evidence="1">
    <location>
        <begin position="12"/>
        <end position="32"/>
    </location>
</feature>
<accession>A0A7Y9I5B8</accession>
<dbReference type="AlphaFoldDB" id="A0A7Y9I5B8"/>
<dbReference type="Proteomes" id="UP000569914">
    <property type="component" value="Unassembled WGS sequence"/>
</dbReference>
<name>A0A7Y9I5B8_9ACTN</name>
<evidence type="ECO:0000313" key="3">
    <source>
        <dbReference type="Proteomes" id="UP000569914"/>
    </source>
</evidence>
<organism evidence="2 3">
    <name type="scientific">Microlunatus parietis</name>
    <dbReference type="NCBI Taxonomy" id="682979"/>
    <lineage>
        <taxon>Bacteria</taxon>
        <taxon>Bacillati</taxon>
        <taxon>Actinomycetota</taxon>
        <taxon>Actinomycetes</taxon>
        <taxon>Propionibacteriales</taxon>
        <taxon>Propionibacteriaceae</taxon>
        <taxon>Microlunatus</taxon>
    </lineage>
</organism>
<keyword evidence="1" id="KW-1133">Transmembrane helix</keyword>
<comment type="caution">
    <text evidence="2">The sequence shown here is derived from an EMBL/GenBank/DDBJ whole genome shotgun (WGS) entry which is preliminary data.</text>
</comment>
<evidence type="ECO:0000256" key="1">
    <source>
        <dbReference type="SAM" id="Phobius"/>
    </source>
</evidence>
<keyword evidence="1" id="KW-0472">Membrane</keyword>